<gene>
    <name evidence="1" type="ORF">PEDI_37470</name>
</gene>
<sequence length="31" mass="3787">MNSDAFNFQKMRKMKNGYTCVFLKLEQRNED</sequence>
<dbReference type="EMBL" id="BQKE01000002">
    <property type="protein sequence ID" value="GJM63195.1"/>
    <property type="molecule type" value="Genomic_DNA"/>
</dbReference>
<dbReference type="AlphaFoldDB" id="A0AAN4W2A6"/>
<protein>
    <submittedName>
        <fullName evidence="1">Uncharacterized protein</fullName>
    </submittedName>
</protein>
<keyword evidence="2" id="KW-1185">Reference proteome</keyword>
<organism evidence="1 2">
    <name type="scientific">Persicobacter diffluens</name>
    <dbReference type="NCBI Taxonomy" id="981"/>
    <lineage>
        <taxon>Bacteria</taxon>
        <taxon>Pseudomonadati</taxon>
        <taxon>Bacteroidota</taxon>
        <taxon>Cytophagia</taxon>
        <taxon>Cytophagales</taxon>
        <taxon>Persicobacteraceae</taxon>
        <taxon>Persicobacter</taxon>
    </lineage>
</organism>
<evidence type="ECO:0000313" key="2">
    <source>
        <dbReference type="Proteomes" id="UP001310022"/>
    </source>
</evidence>
<dbReference type="Proteomes" id="UP001310022">
    <property type="component" value="Unassembled WGS sequence"/>
</dbReference>
<accession>A0AAN4W2A6</accession>
<evidence type="ECO:0000313" key="1">
    <source>
        <dbReference type="EMBL" id="GJM63195.1"/>
    </source>
</evidence>
<comment type="caution">
    <text evidence="1">The sequence shown here is derived from an EMBL/GenBank/DDBJ whole genome shotgun (WGS) entry which is preliminary data.</text>
</comment>
<reference evidence="1 2" key="1">
    <citation type="submission" date="2021-12" db="EMBL/GenBank/DDBJ databases">
        <title>Genome sequencing of bacteria with rrn-lacking chromosome and rrn-plasmid.</title>
        <authorList>
            <person name="Anda M."/>
            <person name="Iwasaki W."/>
        </authorList>
    </citation>
    <scope>NUCLEOTIDE SEQUENCE [LARGE SCALE GENOMIC DNA]</scope>
    <source>
        <strain evidence="1 2">NBRC 15940</strain>
    </source>
</reference>
<name>A0AAN4W2A6_9BACT</name>
<proteinExistence type="predicted"/>